<reference evidence="9" key="1">
    <citation type="submission" date="2021-11" db="EMBL/GenBank/DDBJ databases">
        <authorList>
            <consortium name="Genoscope - CEA"/>
            <person name="William W."/>
        </authorList>
    </citation>
    <scope>NUCLEOTIDE SEQUENCE</scope>
</reference>
<dbReference type="InterPro" id="IPR024079">
    <property type="entry name" value="MetalloPept_cat_dom_sf"/>
</dbReference>
<dbReference type="PROSITE" id="PS50004">
    <property type="entry name" value="C2"/>
    <property type="match status" value="2"/>
</dbReference>
<keyword evidence="4" id="KW-0862">Zinc</keyword>
<dbReference type="InterPro" id="IPR002477">
    <property type="entry name" value="Peptidoglycan-bd-like"/>
</dbReference>
<dbReference type="Gene3D" id="1.10.1280.10">
    <property type="entry name" value="Di-copper center containing domain from catechol oxidase"/>
    <property type="match status" value="1"/>
</dbReference>
<dbReference type="Pfam" id="PF00168">
    <property type="entry name" value="C2"/>
    <property type="match status" value="2"/>
</dbReference>
<dbReference type="InterPro" id="IPR036365">
    <property type="entry name" value="PGBD-like_sf"/>
</dbReference>
<dbReference type="InterPro" id="IPR006026">
    <property type="entry name" value="Peptidase_Metallo"/>
</dbReference>
<keyword evidence="3" id="KW-0378">Hydrolase</keyword>
<dbReference type="SUPFAM" id="SSF55486">
    <property type="entry name" value="Metalloproteases ('zincins'), catalytic domain"/>
    <property type="match status" value="1"/>
</dbReference>
<dbReference type="GO" id="GO:0004222">
    <property type="term" value="F:metalloendopeptidase activity"/>
    <property type="evidence" value="ECO:0007669"/>
    <property type="project" value="InterPro"/>
</dbReference>
<dbReference type="InterPro" id="IPR008922">
    <property type="entry name" value="Di-copper_centre_dom_sf"/>
</dbReference>
<dbReference type="SUPFAM" id="SSF47090">
    <property type="entry name" value="PGBD-like"/>
    <property type="match status" value="1"/>
</dbReference>
<dbReference type="Pfam" id="PF00413">
    <property type="entry name" value="Peptidase_M10"/>
    <property type="match status" value="1"/>
</dbReference>
<name>A0A8J2S794_9STRA</name>
<dbReference type="GO" id="GO:0008270">
    <property type="term" value="F:zinc ion binding"/>
    <property type="evidence" value="ECO:0007669"/>
    <property type="project" value="InterPro"/>
</dbReference>
<dbReference type="CDD" id="cd00030">
    <property type="entry name" value="C2"/>
    <property type="match status" value="1"/>
</dbReference>
<gene>
    <name evidence="9" type="ORF">PECAL_1P25120</name>
</gene>
<dbReference type="Pfam" id="PF01471">
    <property type="entry name" value="PG_binding_1"/>
    <property type="match status" value="1"/>
</dbReference>
<evidence type="ECO:0000256" key="7">
    <source>
        <dbReference type="SAM" id="MobiDB-lite"/>
    </source>
</evidence>
<protein>
    <recommendedName>
        <fullName evidence="8">C2 domain-containing protein</fullName>
    </recommendedName>
</protein>
<dbReference type="Gene3D" id="3.40.390.10">
    <property type="entry name" value="Collagenase (Catalytic Domain)"/>
    <property type="match status" value="1"/>
</dbReference>
<evidence type="ECO:0000256" key="6">
    <source>
        <dbReference type="ARBA" id="ARBA00023049"/>
    </source>
</evidence>
<dbReference type="SMART" id="SM00235">
    <property type="entry name" value="ZnMc"/>
    <property type="match status" value="1"/>
</dbReference>
<sequence length="1256" mass="137683">MGAGASALQSSFGEQGKTIEDAWPRVPLAQRTRAHAEAASILDAAVEVSYDVTVTLYGANDLPKTDGSRGISDPYVILRVDDDEQQTDYVKNDLDPNFGEQRFTFSNTRASSLQVRVMDKDWTNSDDPLGDTTVPLIGLGGSTPLTLDLSTVRALPPGSVTLAWSRTVSAESSIDAPPAIDADASAVVEWVASSLNAIPEDKRAEVVQQVADAYASRAVQSETSSEGTVELSVTVVSAANLANDRKERSQSDPYCQVTLVVDGEDVESVKTSHVWNDLSPEWNETFSFDIDAAKVPTSSLRVEMTDYDSRGSHEALGSVDASIAPRPGAFLFEGSGGRRTFSLTTAAEGFDEPQGSVTLAWVFTGDAVDDARRIRDEAQAKRLAEDDAEKAEAERVAAEERAAALAAAEEEQRLREEEAALAAAEAEAKAQAEAAERAAARKAEAEATAAREAAAAEATRLREAEELLKRQKAEEAAKRAQEAERQAREEAAEKLRLEAVAKAKAEAEALEVKRREDAERKAEEAKRKEEQLALERAAQAAKEREEALRKEKEAAEQRAKEAEERRLQAEEEERRRKEEAAAAAEQARLDAEPVVRREVRSLSRPEQLRFARALYRMMQAPNGPGTSEYARIAGYHGWPGDLETGATGLCAHRRESFPGWHRAYQMEMENALREADKQLGNDGRIGFPYWDCMYAPSLNGEVVPKVIRDYFSEMPRDLIDPSNSSSEQFEDRGFSRINDDEEILSLLQRYNVRTNADNALTTSQHGAAASTATGSNDDVESPHNYVHVACGYPMTTTSYAAFYPAFFLHHCNVDRLYEAYLQAHPDSQSEFQRYNSREYNTELRPFVNKNTGDIYKHADLFDAAHLGYAYDSLPKQPRSRLREAPDYALFRGLDLGLEVFKDQAYLIHVFVVPKDAENFEVPLVRCPRDEHQYYGGSSSIFGGRGDNGGCENCRSKTRIDIMVDVTRQLRHTLHLGRKDVVLKTLVIDANTDELIELDAESSQDTGIPLPELVGPWWRDASQLQEGDSSDCTKAVQEKLTVSGFYDGALDGEFGEKTLDALKAFQEINRLKSDGIVGPKTISVLKKPRHDASKDIGAGISVYMSDSVVTYTVSDATPGYLSRQGVLDEIDDAFAMWSAASGVKFERIGGPEEGPDADITVDWCGPRDVRFDGPGGALAKADAKSLTFDAREDWLLQGMAQTPGAFYLLPVALHEIGHCLGLAHGAPSQVMSPYYVANRVALTPADVAAARAATTPS</sequence>
<evidence type="ECO:0000313" key="10">
    <source>
        <dbReference type="Proteomes" id="UP000789595"/>
    </source>
</evidence>
<evidence type="ECO:0000256" key="4">
    <source>
        <dbReference type="ARBA" id="ARBA00022833"/>
    </source>
</evidence>
<dbReference type="GO" id="GO:0031012">
    <property type="term" value="C:extracellular matrix"/>
    <property type="evidence" value="ECO:0007669"/>
    <property type="project" value="InterPro"/>
</dbReference>
<dbReference type="PANTHER" id="PTHR45911">
    <property type="entry name" value="C2 DOMAIN-CONTAINING PROTEIN"/>
    <property type="match status" value="1"/>
</dbReference>
<dbReference type="GO" id="GO:0016491">
    <property type="term" value="F:oxidoreductase activity"/>
    <property type="evidence" value="ECO:0007669"/>
    <property type="project" value="InterPro"/>
</dbReference>
<dbReference type="Pfam" id="PF00264">
    <property type="entry name" value="Tyrosinase"/>
    <property type="match status" value="1"/>
</dbReference>
<dbReference type="InterPro" id="IPR001818">
    <property type="entry name" value="Pept_M10_metallopeptidase"/>
</dbReference>
<dbReference type="SUPFAM" id="SSF48056">
    <property type="entry name" value="Di-copper centre-containing domain"/>
    <property type="match status" value="1"/>
</dbReference>
<comment type="caution">
    <text evidence="9">The sequence shown here is derived from an EMBL/GenBank/DDBJ whole genome shotgun (WGS) entry which is preliminary data.</text>
</comment>
<dbReference type="Gene3D" id="2.60.40.150">
    <property type="entry name" value="C2 domain"/>
    <property type="match status" value="2"/>
</dbReference>
<keyword evidence="6" id="KW-0482">Metalloprotease</keyword>
<dbReference type="InterPro" id="IPR000008">
    <property type="entry name" value="C2_dom"/>
</dbReference>
<dbReference type="SUPFAM" id="SSF49562">
    <property type="entry name" value="C2 domain (Calcium/lipid-binding domain, CaLB)"/>
    <property type="match status" value="2"/>
</dbReference>
<evidence type="ECO:0000259" key="8">
    <source>
        <dbReference type="PROSITE" id="PS50004"/>
    </source>
</evidence>
<dbReference type="EMBL" id="CAKKNE010000001">
    <property type="protein sequence ID" value="CAH0366043.1"/>
    <property type="molecule type" value="Genomic_DNA"/>
</dbReference>
<feature type="compositionally biased region" description="Basic and acidic residues" evidence="7">
    <location>
        <begin position="522"/>
        <end position="533"/>
    </location>
</feature>
<dbReference type="Gene3D" id="1.10.101.10">
    <property type="entry name" value="PGBD-like superfamily/PGBD"/>
    <property type="match status" value="1"/>
</dbReference>
<evidence type="ECO:0000256" key="3">
    <source>
        <dbReference type="ARBA" id="ARBA00022801"/>
    </source>
</evidence>
<dbReference type="SMART" id="SM00239">
    <property type="entry name" value="C2"/>
    <property type="match status" value="2"/>
</dbReference>
<keyword evidence="5" id="KW-0106">Calcium</keyword>
<dbReference type="AlphaFoldDB" id="A0A8J2S794"/>
<keyword evidence="10" id="KW-1185">Reference proteome</keyword>
<dbReference type="OrthoDB" id="534509at2759"/>
<dbReference type="InterPro" id="IPR035892">
    <property type="entry name" value="C2_domain_sf"/>
</dbReference>
<accession>A0A8J2S794</accession>
<keyword evidence="1" id="KW-0645">Protease</keyword>
<keyword evidence="2" id="KW-0479">Metal-binding</keyword>
<feature type="domain" description="C2" evidence="8">
    <location>
        <begin position="212"/>
        <end position="341"/>
    </location>
</feature>
<evidence type="ECO:0000256" key="5">
    <source>
        <dbReference type="ARBA" id="ARBA00022837"/>
    </source>
</evidence>
<dbReference type="InterPro" id="IPR036366">
    <property type="entry name" value="PGBDSf"/>
</dbReference>
<organism evidence="9 10">
    <name type="scientific">Pelagomonas calceolata</name>
    <dbReference type="NCBI Taxonomy" id="35677"/>
    <lineage>
        <taxon>Eukaryota</taxon>
        <taxon>Sar</taxon>
        <taxon>Stramenopiles</taxon>
        <taxon>Ochrophyta</taxon>
        <taxon>Pelagophyceae</taxon>
        <taxon>Pelagomonadales</taxon>
        <taxon>Pelagomonadaceae</taxon>
        <taxon>Pelagomonas</taxon>
    </lineage>
</organism>
<dbReference type="GO" id="GO:0006508">
    <property type="term" value="P:proteolysis"/>
    <property type="evidence" value="ECO:0007669"/>
    <property type="project" value="UniProtKB-KW"/>
</dbReference>
<dbReference type="InterPro" id="IPR002227">
    <property type="entry name" value="Tyrosinase_Cu-bd"/>
</dbReference>
<evidence type="ECO:0000313" key="9">
    <source>
        <dbReference type="EMBL" id="CAH0366043.1"/>
    </source>
</evidence>
<evidence type="ECO:0000256" key="1">
    <source>
        <dbReference type="ARBA" id="ARBA00022670"/>
    </source>
</evidence>
<feature type="compositionally biased region" description="Basic and acidic residues" evidence="7">
    <location>
        <begin position="541"/>
        <end position="580"/>
    </location>
</feature>
<proteinExistence type="predicted"/>
<feature type="domain" description="C2" evidence="8">
    <location>
        <begin position="33"/>
        <end position="149"/>
    </location>
</feature>
<evidence type="ECO:0000256" key="2">
    <source>
        <dbReference type="ARBA" id="ARBA00022723"/>
    </source>
</evidence>
<feature type="region of interest" description="Disordered" evidence="7">
    <location>
        <begin position="522"/>
        <end position="586"/>
    </location>
</feature>
<dbReference type="Proteomes" id="UP000789595">
    <property type="component" value="Unassembled WGS sequence"/>
</dbReference>